<proteinExistence type="inferred from homology"/>
<evidence type="ECO:0000256" key="2">
    <source>
        <dbReference type="ARBA" id="ARBA00006575"/>
    </source>
</evidence>
<feature type="compositionally biased region" description="Pro residues" evidence="7">
    <location>
        <begin position="28"/>
        <end position="47"/>
    </location>
</feature>
<keyword evidence="5" id="KW-0904">Protein phosphatase</keyword>
<feature type="domain" description="Macro" evidence="8">
    <location>
        <begin position="55"/>
        <end position="195"/>
    </location>
</feature>
<dbReference type="InterPro" id="IPR043472">
    <property type="entry name" value="Macro_dom-like"/>
</dbReference>
<comment type="similarity">
    <text evidence="2">Belongs to the POA1 family.</text>
</comment>
<dbReference type="Pfam" id="PF01661">
    <property type="entry name" value="Macro"/>
    <property type="match status" value="1"/>
</dbReference>
<evidence type="ECO:0000256" key="5">
    <source>
        <dbReference type="ARBA" id="ARBA00022912"/>
    </source>
</evidence>
<comment type="catalytic activity">
    <reaction evidence="6">
        <text>ADP-alpha-D-ribose 1''-phosphate + H2O = ADP-D-ribose + phosphate</text>
        <dbReference type="Rhea" id="RHEA:25029"/>
        <dbReference type="ChEBI" id="CHEBI:15377"/>
        <dbReference type="ChEBI" id="CHEBI:43474"/>
        <dbReference type="ChEBI" id="CHEBI:57967"/>
        <dbReference type="ChEBI" id="CHEBI:58753"/>
        <dbReference type="EC" id="3.1.3.84"/>
    </reaction>
</comment>
<dbReference type="OrthoDB" id="2155246at2759"/>
<dbReference type="Proteomes" id="UP000799436">
    <property type="component" value="Unassembled WGS sequence"/>
</dbReference>
<name>A0A6G1LG66_9PEZI</name>
<evidence type="ECO:0000256" key="1">
    <source>
        <dbReference type="ARBA" id="ARBA00002432"/>
    </source>
</evidence>
<evidence type="ECO:0000313" key="9">
    <source>
        <dbReference type="EMBL" id="KAF2771572.1"/>
    </source>
</evidence>
<organism evidence="9 10">
    <name type="scientific">Teratosphaeria nubilosa</name>
    <dbReference type="NCBI Taxonomy" id="161662"/>
    <lineage>
        <taxon>Eukaryota</taxon>
        <taxon>Fungi</taxon>
        <taxon>Dikarya</taxon>
        <taxon>Ascomycota</taxon>
        <taxon>Pezizomycotina</taxon>
        <taxon>Dothideomycetes</taxon>
        <taxon>Dothideomycetidae</taxon>
        <taxon>Mycosphaerellales</taxon>
        <taxon>Teratosphaeriaceae</taxon>
        <taxon>Teratosphaeria</taxon>
    </lineage>
</organism>
<dbReference type="EC" id="3.1.3.84" evidence="3"/>
<dbReference type="InterPro" id="IPR050892">
    <property type="entry name" value="ADP-ribose_metab_enzymes"/>
</dbReference>
<evidence type="ECO:0000259" key="8">
    <source>
        <dbReference type="SMART" id="SM00506"/>
    </source>
</evidence>
<evidence type="ECO:0000256" key="7">
    <source>
        <dbReference type="SAM" id="MobiDB-lite"/>
    </source>
</evidence>
<evidence type="ECO:0000313" key="10">
    <source>
        <dbReference type="Proteomes" id="UP000799436"/>
    </source>
</evidence>
<dbReference type="PANTHER" id="PTHR12521:SF0">
    <property type="entry name" value="ADP-RIBOSE GLYCOHYDROLASE OARD1"/>
    <property type="match status" value="1"/>
</dbReference>
<keyword evidence="5" id="KW-0378">Hydrolase</keyword>
<dbReference type="SUPFAM" id="SSF52949">
    <property type="entry name" value="Macro domain-like"/>
    <property type="match status" value="1"/>
</dbReference>
<dbReference type="PANTHER" id="PTHR12521">
    <property type="entry name" value="PROTEIN C6ORF130"/>
    <property type="match status" value="1"/>
</dbReference>
<reference evidence="9" key="1">
    <citation type="journal article" date="2020" name="Stud. Mycol.">
        <title>101 Dothideomycetes genomes: a test case for predicting lifestyles and emergence of pathogens.</title>
        <authorList>
            <person name="Haridas S."/>
            <person name="Albert R."/>
            <person name="Binder M."/>
            <person name="Bloem J."/>
            <person name="Labutti K."/>
            <person name="Salamov A."/>
            <person name="Andreopoulos B."/>
            <person name="Baker S."/>
            <person name="Barry K."/>
            <person name="Bills G."/>
            <person name="Bluhm B."/>
            <person name="Cannon C."/>
            <person name="Castanera R."/>
            <person name="Culley D."/>
            <person name="Daum C."/>
            <person name="Ezra D."/>
            <person name="Gonzalez J."/>
            <person name="Henrissat B."/>
            <person name="Kuo A."/>
            <person name="Liang C."/>
            <person name="Lipzen A."/>
            <person name="Lutzoni F."/>
            <person name="Magnuson J."/>
            <person name="Mondo S."/>
            <person name="Nolan M."/>
            <person name="Ohm R."/>
            <person name="Pangilinan J."/>
            <person name="Park H.-J."/>
            <person name="Ramirez L."/>
            <person name="Alfaro M."/>
            <person name="Sun H."/>
            <person name="Tritt A."/>
            <person name="Yoshinaga Y."/>
            <person name="Zwiers L.-H."/>
            <person name="Turgeon B."/>
            <person name="Goodwin S."/>
            <person name="Spatafora J."/>
            <person name="Crous P."/>
            <person name="Grigoriev I."/>
        </authorList>
    </citation>
    <scope>NUCLEOTIDE SEQUENCE</scope>
    <source>
        <strain evidence="9">CBS 116005</strain>
    </source>
</reference>
<dbReference type="SMART" id="SM00506">
    <property type="entry name" value="A1pp"/>
    <property type="match status" value="1"/>
</dbReference>
<gene>
    <name evidence="9" type="ORF">EJ03DRAFT_268690</name>
</gene>
<dbReference type="GO" id="GO:0140291">
    <property type="term" value="P:peptidyl-glutamate ADP-deribosylation"/>
    <property type="evidence" value="ECO:0007669"/>
    <property type="project" value="TreeGrafter"/>
</dbReference>
<sequence>MRPHPPAHAPTTNNSKAIDPPKDTATKPTPPTPSSNPTPSPTPPPPSTTNTTTLQLTEEAGDLFAAPPSTLLIHACNTLGAWSAGIALAFKSHYPLAYKTYASHCQTHTPEQLRGTALLIPPSGGKEKHWIGCLITSRRYGRGRDGRAQILEATGEGMRDFLAQVEDAVGVGEVWMCRVNSGKFRVPWGETRRVLEGVEVAEGCKVREVKVVLGD</sequence>
<evidence type="ECO:0000256" key="6">
    <source>
        <dbReference type="ARBA" id="ARBA00034427"/>
    </source>
</evidence>
<feature type="region of interest" description="Disordered" evidence="7">
    <location>
        <begin position="1"/>
        <end position="52"/>
    </location>
</feature>
<accession>A0A6G1LG66</accession>
<evidence type="ECO:0000256" key="4">
    <source>
        <dbReference type="ARBA" id="ARBA00019744"/>
    </source>
</evidence>
<dbReference type="GO" id="GO:0004721">
    <property type="term" value="F:phosphoprotein phosphatase activity"/>
    <property type="evidence" value="ECO:0007669"/>
    <property type="project" value="UniProtKB-KW"/>
</dbReference>
<dbReference type="EMBL" id="ML995819">
    <property type="protein sequence ID" value="KAF2771572.1"/>
    <property type="molecule type" value="Genomic_DNA"/>
</dbReference>
<keyword evidence="10" id="KW-1185">Reference proteome</keyword>
<dbReference type="Gene3D" id="3.40.220.10">
    <property type="entry name" value="Leucine Aminopeptidase, subunit E, domain 1"/>
    <property type="match status" value="1"/>
</dbReference>
<dbReference type="InterPro" id="IPR002589">
    <property type="entry name" value="Macro_dom"/>
</dbReference>
<evidence type="ECO:0000256" key="3">
    <source>
        <dbReference type="ARBA" id="ARBA00012983"/>
    </source>
</evidence>
<dbReference type="AlphaFoldDB" id="A0A6G1LG66"/>
<protein>
    <recommendedName>
        <fullName evidence="4">ADP-ribose 1''-phosphate phosphatase</fullName>
        <ecNumber evidence="3">3.1.3.84</ecNumber>
    </recommendedName>
</protein>
<comment type="function">
    <text evidence="1">Highly specific phosphatase involved in the metabolism of ADP-ribose 1''-phosphate (Appr1p) which is produced as a consequence of tRNA splicing.</text>
</comment>